<dbReference type="GO" id="GO:0031956">
    <property type="term" value="F:medium-chain fatty acid-CoA ligase activity"/>
    <property type="evidence" value="ECO:0007669"/>
    <property type="project" value="TreeGrafter"/>
</dbReference>
<dbReference type="InterPro" id="IPR020845">
    <property type="entry name" value="AMP-binding_CS"/>
</dbReference>
<evidence type="ECO:0000259" key="6">
    <source>
        <dbReference type="Pfam" id="PF00501"/>
    </source>
</evidence>
<dbReference type="GO" id="GO:0008756">
    <property type="term" value="F:o-succinylbenzoate-CoA ligase activity"/>
    <property type="evidence" value="ECO:0007669"/>
    <property type="project" value="UniProtKB-UniRule"/>
</dbReference>
<keyword evidence="4 5" id="KW-0067">ATP-binding</keyword>
<dbReference type="InterPro" id="IPR045851">
    <property type="entry name" value="AMP-bd_C_sf"/>
</dbReference>
<organism evidence="8 9">
    <name type="scientific">Scopulibacillus darangshiensis</name>
    <dbReference type="NCBI Taxonomy" id="442528"/>
    <lineage>
        <taxon>Bacteria</taxon>
        <taxon>Bacillati</taxon>
        <taxon>Bacillota</taxon>
        <taxon>Bacilli</taxon>
        <taxon>Bacillales</taxon>
        <taxon>Sporolactobacillaceae</taxon>
        <taxon>Scopulibacillus</taxon>
    </lineage>
</organism>
<reference evidence="8 9" key="1">
    <citation type="submission" date="2019-03" db="EMBL/GenBank/DDBJ databases">
        <title>Genomic Encyclopedia of Type Strains, Phase IV (KMG-IV): sequencing the most valuable type-strain genomes for metagenomic binning, comparative biology and taxonomic classification.</title>
        <authorList>
            <person name="Goeker M."/>
        </authorList>
    </citation>
    <scope>NUCLEOTIDE SEQUENCE [LARGE SCALE GENOMIC DNA]</scope>
    <source>
        <strain evidence="8 9">DSM 19377</strain>
    </source>
</reference>
<dbReference type="InterPro" id="IPR042099">
    <property type="entry name" value="ANL_N_sf"/>
</dbReference>
<evidence type="ECO:0000313" key="8">
    <source>
        <dbReference type="EMBL" id="TCP29838.1"/>
    </source>
</evidence>
<keyword evidence="3 5" id="KW-0547">Nucleotide-binding</keyword>
<evidence type="ECO:0000259" key="7">
    <source>
        <dbReference type="Pfam" id="PF13193"/>
    </source>
</evidence>
<comment type="pathway">
    <text evidence="5">Quinol/quinone metabolism; 1,4-dihydroxy-2-naphthoate biosynthesis; 1,4-dihydroxy-2-naphthoate from chorismate: step 5/7.</text>
</comment>
<dbReference type="Gene3D" id="3.40.50.12780">
    <property type="entry name" value="N-terminal domain of ligase-like"/>
    <property type="match status" value="1"/>
</dbReference>
<dbReference type="UniPathway" id="UPA00079"/>
<dbReference type="Pfam" id="PF13193">
    <property type="entry name" value="AMP-binding_C"/>
    <property type="match status" value="1"/>
</dbReference>
<dbReference type="PANTHER" id="PTHR43201:SF5">
    <property type="entry name" value="MEDIUM-CHAIN ACYL-COA LIGASE ACSF2, MITOCHONDRIAL"/>
    <property type="match status" value="1"/>
</dbReference>
<dbReference type="HAMAP" id="MF_00731">
    <property type="entry name" value="MenE"/>
    <property type="match status" value="1"/>
</dbReference>
<dbReference type="CDD" id="cd05912">
    <property type="entry name" value="OSB_CoA_lg"/>
    <property type="match status" value="1"/>
</dbReference>
<protein>
    <recommendedName>
        <fullName evidence="5">2-succinylbenzoate--CoA ligase</fullName>
        <ecNumber evidence="5">6.2.1.26</ecNumber>
    </recommendedName>
    <alternativeName>
        <fullName evidence="5">o-succinylbenzoyl-CoA synthetase</fullName>
        <shortName evidence="5">OSB-CoA synthetase</shortName>
    </alternativeName>
</protein>
<dbReference type="GO" id="GO:0006631">
    <property type="term" value="P:fatty acid metabolic process"/>
    <property type="evidence" value="ECO:0007669"/>
    <property type="project" value="TreeGrafter"/>
</dbReference>
<dbReference type="PROSITE" id="PS00455">
    <property type="entry name" value="AMP_BINDING"/>
    <property type="match status" value="1"/>
</dbReference>
<dbReference type="UniPathway" id="UPA01057">
    <property type="reaction ID" value="UER00166"/>
</dbReference>
<dbReference type="NCBIfam" id="NF002966">
    <property type="entry name" value="PRK03640.1"/>
    <property type="match status" value="1"/>
</dbReference>
<gene>
    <name evidence="5" type="primary">menE</name>
    <name evidence="8" type="ORF">EV207_108132</name>
</gene>
<feature type="domain" description="AMP-binding enzyme C-terminal" evidence="7">
    <location>
        <begin position="407"/>
        <end position="482"/>
    </location>
</feature>
<feature type="domain" description="AMP-dependent synthetase/ligase" evidence="6">
    <location>
        <begin position="14"/>
        <end position="357"/>
    </location>
</feature>
<dbReference type="EMBL" id="SLXK01000008">
    <property type="protein sequence ID" value="TCP29838.1"/>
    <property type="molecule type" value="Genomic_DNA"/>
</dbReference>
<dbReference type="InterPro" id="IPR000873">
    <property type="entry name" value="AMP-dep_synth/lig_dom"/>
</dbReference>
<comment type="similarity">
    <text evidence="5">Belongs to the ATP-dependent AMP-binding enzyme family. MenE subfamily.</text>
</comment>
<keyword evidence="2 5" id="KW-0436">Ligase</keyword>
<comment type="function">
    <text evidence="5">Converts 2-succinylbenzoate (OSB) to 2-succinylbenzoyl-CoA (OSB-CoA).</text>
</comment>
<name>A0A4R2P6I3_9BACL</name>
<comment type="catalytic activity">
    <reaction evidence="5">
        <text>2-succinylbenzoate + ATP + CoA = 2-succinylbenzoyl-CoA + AMP + diphosphate</text>
        <dbReference type="Rhea" id="RHEA:17009"/>
        <dbReference type="ChEBI" id="CHEBI:18325"/>
        <dbReference type="ChEBI" id="CHEBI:30616"/>
        <dbReference type="ChEBI" id="CHEBI:33019"/>
        <dbReference type="ChEBI" id="CHEBI:57287"/>
        <dbReference type="ChEBI" id="CHEBI:57364"/>
        <dbReference type="ChEBI" id="CHEBI:456215"/>
        <dbReference type="EC" id="6.2.1.26"/>
    </reaction>
</comment>
<dbReference type="InterPro" id="IPR010192">
    <property type="entry name" value="MenE"/>
</dbReference>
<evidence type="ECO:0000256" key="1">
    <source>
        <dbReference type="ARBA" id="ARBA00022428"/>
    </source>
</evidence>
<sequence length="494" mass="55011">MMNQKQMPNWLSQRAFLTPNRQAFISRDETVTFEELNLQALSLARKLQSAGAKRLDHIAFLCENSLDLVCLYHAVSYIGAVSVPLNTRLTVEEQVWQIEDSKAVLLICDRAHEEQGIRIHGLKQQTTMITINDLKALTENDLPLLDHVDLEEPHTIIYTSGTTGHPKGVILTNGNHWWNAVGSALNLGLQQGDKWLSCVPLFHVSGLSILMKNVIYGMTVVLHSTFDPEAATQAIKDEGVTMVSVVSAMLSRLLETLGEDAYPDTFRCMLLGGGPAPKVMLEVCKDKGIPIYQTYGLSETASQIVTLAPEYMIEKLGSAGKPLFPAEIKIMKDSIEAQPNKEGEIVVKGPNVTSGYLNRPEATEKVYQDGWFYTGDVGYLDDDGFLYVLDRRKDLIISGGENVYPAEIEAVLLQHHFIEEAGVIGVSHAQWGQVPAAFVTIKEGQELSPNEVFSFCKERLAGYKIPKYVYFVDELPRNASKKLLRRDLYKLLAK</sequence>
<keyword evidence="9" id="KW-1185">Reference proteome</keyword>
<dbReference type="EC" id="6.2.1.26" evidence="5"/>
<dbReference type="NCBIfam" id="TIGR01923">
    <property type="entry name" value="menE"/>
    <property type="match status" value="1"/>
</dbReference>
<dbReference type="InterPro" id="IPR025110">
    <property type="entry name" value="AMP-bd_C"/>
</dbReference>
<dbReference type="FunFam" id="3.30.300.30:FF:000008">
    <property type="entry name" value="2,3-dihydroxybenzoate-AMP ligase"/>
    <property type="match status" value="1"/>
</dbReference>
<keyword evidence="1 5" id="KW-0474">Menaquinone biosynthesis</keyword>
<dbReference type="Gene3D" id="3.30.300.30">
    <property type="match status" value="1"/>
</dbReference>
<dbReference type="PANTHER" id="PTHR43201">
    <property type="entry name" value="ACYL-COA SYNTHETASE"/>
    <property type="match status" value="1"/>
</dbReference>
<proteinExistence type="inferred from homology"/>
<evidence type="ECO:0000313" key="9">
    <source>
        <dbReference type="Proteomes" id="UP000295416"/>
    </source>
</evidence>
<evidence type="ECO:0000256" key="4">
    <source>
        <dbReference type="ARBA" id="ARBA00022840"/>
    </source>
</evidence>
<evidence type="ECO:0000256" key="5">
    <source>
        <dbReference type="HAMAP-Rule" id="MF_00731"/>
    </source>
</evidence>
<dbReference type="GO" id="GO:0009234">
    <property type="term" value="P:menaquinone biosynthetic process"/>
    <property type="evidence" value="ECO:0007669"/>
    <property type="project" value="UniProtKB-UniRule"/>
</dbReference>
<evidence type="ECO:0000256" key="3">
    <source>
        <dbReference type="ARBA" id="ARBA00022741"/>
    </source>
</evidence>
<dbReference type="Pfam" id="PF00501">
    <property type="entry name" value="AMP-binding"/>
    <property type="match status" value="1"/>
</dbReference>
<comment type="caution">
    <text evidence="8">The sequence shown here is derived from an EMBL/GenBank/DDBJ whole genome shotgun (WGS) entry which is preliminary data.</text>
</comment>
<dbReference type="AlphaFoldDB" id="A0A4R2P6I3"/>
<comment type="pathway">
    <text evidence="5">Quinol/quinone metabolism; menaquinone biosynthesis.</text>
</comment>
<dbReference type="SUPFAM" id="SSF56801">
    <property type="entry name" value="Acetyl-CoA synthetase-like"/>
    <property type="match status" value="1"/>
</dbReference>
<accession>A0A4R2P6I3</accession>
<dbReference type="GO" id="GO:0005524">
    <property type="term" value="F:ATP binding"/>
    <property type="evidence" value="ECO:0007669"/>
    <property type="project" value="UniProtKB-KW"/>
</dbReference>
<dbReference type="Proteomes" id="UP000295416">
    <property type="component" value="Unassembled WGS sequence"/>
</dbReference>
<evidence type="ECO:0000256" key="2">
    <source>
        <dbReference type="ARBA" id="ARBA00022598"/>
    </source>
</evidence>